<dbReference type="EC" id="3.1.1.23" evidence="7"/>
<dbReference type="EMBL" id="GHES01001244">
    <property type="protein sequence ID" value="MPA31803.1"/>
    <property type="molecule type" value="Transcribed_RNA"/>
</dbReference>
<dbReference type="SUPFAM" id="SSF101941">
    <property type="entry name" value="NAC domain"/>
    <property type="match status" value="1"/>
</dbReference>
<keyword evidence="3" id="KW-0804">Transcription</keyword>
<keyword evidence="1" id="KW-0805">Transcription regulation</keyword>
<keyword evidence="2" id="KW-0238">DNA-binding</keyword>
<sequence length="253" mass="28527">MASSGKPNFVKHGGIKLPIGFRFHPTDEELVVHYLKRKVFSFPLPASVIPEFDVFHTNPWDLPGDSKEKRYFFSKRKGSVKKCNRIAGCGYWKGFGKEKHIVARGNNQAVVVGMKKSLVFYQGKRPHGVKTRWVMNQYCLLVGSATTQNPNSTQKLMMEMEDWVVCRIYQKKRKAKNHGAKTRLTNSNKSRNMGVIRPTIMDFMMEDSTDLGPSRPSSSCSSGITEVSSNGSSDQEENSASISFSLHSCLREH</sequence>
<keyword evidence="7" id="KW-0378">Hydrolase</keyword>
<dbReference type="GO" id="GO:0047372">
    <property type="term" value="F:monoacylglycerol lipase activity"/>
    <property type="evidence" value="ECO:0007669"/>
    <property type="project" value="UniProtKB-EC"/>
</dbReference>
<dbReference type="Pfam" id="PF02365">
    <property type="entry name" value="NAM"/>
    <property type="match status" value="1"/>
</dbReference>
<feature type="compositionally biased region" description="Polar residues" evidence="5">
    <location>
        <begin position="223"/>
        <end position="246"/>
    </location>
</feature>
<evidence type="ECO:0000256" key="3">
    <source>
        <dbReference type="ARBA" id="ARBA00023163"/>
    </source>
</evidence>
<proteinExistence type="predicted"/>
<keyword evidence="4" id="KW-0539">Nucleus</keyword>
<evidence type="ECO:0000256" key="5">
    <source>
        <dbReference type="SAM" id="MobiDB-lite"/>
    </source>
</evidence>
<evidence type="ECO:0000256" key="4">
    <source>
        <dbReference type="ARBA" id="ARBA00023242"/>
    </source>
</evidence>
<dbReference type="PROSITE" id="PS51005">
    <property type="entry name" value="NAC"/>
    <property type="match status" value="1"/>
</dbReference>
<feature type="region of interest" description="Disordered" evidence="5">
    <location>
        <begin position="206"/>
        <end position="253"/>
    </location>
</feature>
<dbReference type="InterPro" id="IPR036093">
    <property type="entry name" value="NAC_dom_sf"/>
</dbReference>
<feature type="domain" description="NAC" evidence="6">
    <location>
        <begin position="17"/>
        <end position="171"/>
    </location>
</feature>
<gene>
    <name evidence="7" type="ORF">Din_001244</name>
</gene>
<dbReference type="PANTHER" id="PTHR31719:SF130">
    <property type="entry name" value="NAC DOMAIN-CONTAINING PROTEIN 18"/>
    <property type="match status" value="1"/>
</dbReference>
<dbReference type="AlphaFoldDB" id="A0A5B6YK44"/>
<name>A0A5B6YK44_DAVIN</name>
<accession>A0A5B6YK44</accession>
<dbReference type="InterPro" id="IPR003441">
    <property type="entry name" value="NAC-dom"/>
</dbReference>
<evidence type="ECO:0000256" key="1">
    <source>
        <dbReference type="ARBA" id="ARBA00023015"/>
    </source>
</evidence>
<feature type="compositionally biased region" description="Low complexity" evidence="5">
    <location>
        <begin position="213"/>
        <end position="222"/>
    </location>
</feature>
<reference evidence="7" key="1">
    <citation type="submission" date="2019-08" db="EMBL/GenBank/DDBJ databases">
        <title>Reference gene set and small RNA set construction with multiple tissues from Davidia involucrata Baill.</title>
        <authorList>
            <person name="Yang H."/>
            <person name="Zhou C."/>
            <person name="Li G."/>
            <person name="Wang J."/>
            <person name="Gao P."/>
            <person name="Wang M."/>
            <person name="Wang R."/>
            <person name="Zhao Y."/>
        </authorList>
    </citation>
    <scope>NUCLEOTIDE SEQUENCE</scope>
    <source>
        <tissue evidence="7">Mixed with DoveR01_LX</tissue>
    </source>
</reference>
<dbReference type="PANTHER" id="PTHR31719">
    <property type="entry name" value="NAC TRANSCRIPTION FACTOR 56"/>
    <property type="match status" value="1"/>
</dbReference>
<evidence type="ECO:0000313" key="7">
    <source>
        <dbReference type="EMBL" id="MPA31803.1"/>
    </source>
</evidence>
<organism evidence="7">
    <name type="scientific">Davidia involucrata</name>
    <name type="common">Dove tree</name>
    <dbReference type="NCBI Taxonomy" id="16924"/>
    <lineage>
        <taxon>Eukaryota</taxon>
        <taxon>Viridiplantae</taxon>
        <taxon>Streptophyta</taxon>
        <taxon>Embryophyta</taxon>
        <taxon>Tracheophyta</taxon>
        <taxon>Spermatophyta</taxon>
        <taxon>Magnoliopsida</taxon>
        <taxon>eudicotyledons</taxon>
        <taxon>Gunneridae</taxon>
        <taxon>Pentapetalae</taxon>
        <taxon>asterids</taxon>
        <taxon>Cornales</taxon>
        <taxon>Nyssaceae</taxon>
        <taxon>Davidia</taxon>
    </lineage>
</organism>
<evidence type="ECO:0000259" key="6">
    <source>
        <dbReference type="PROSITE" id="PS51005"/>
    </source>
</evidence>
<evidence type="ECO:0000256" key="2">
    <source>
        <dbReference type="ARBA" id="ARBA00023125"/>
    </source>
</evidence>
<dbReference type="GO" id="GO:0006355">
    <property type="term" value="P:regulation of DNA-templated transcription"/>
    <property type="evidence" value="ECO:0007669"/>
    <property type="project" value="InterPro"/>
</dbReference>
<dbReference type="Gene3D" id="2.170.150.80">
    <property type="entry name" value="NAC domain"/>
    <property type="match status" value="1"/>
</dbReference>
<dbReference type="GO" id="GO:0003677">
    <property type="term" value="F:DNA binding"/>
    <property type="evidence" value="ECO:0007669"/>
    <property type="project" value="UniProtKB-KW"/>
</dbReference>
<protein>
    <submittedName>
        <fullName evidence="7">Putative NAC domain-containing protein 68</fullName>
        <ecNumber evidence="7">3.1.1.23</ecNumber>
    </submittedName>
</protein>